<feature type="region of interest" description="Disordered" evidence="1">
    <location>
        <begin position="34"/>
        <end position="59"/>
    </location>
</feature>
<evidence type="ECO:0000313" key="4">
    <source>
        <dbReference type="EMBL" id="GAA3526731.1"/>
    </source>
</evidence>
<evidence type="ECO:0000256" key="2">
    <source>
        <dbReference type="SAM" id="Phobius"/>
    </source>
</evidence>
<feature type="region of interest" description="Disordered" evidence="1">
    <location>
        <begin position="292"/>
        <end position="312"/>
    </location>
</feature>
<feature type="compositionally biased region" description="Low complexity" evidence="1">
    <location>
        <begin position="704"/>
        <end position="720"/>
    </location>
</feature>
<accession>A0ABP6V4P9</accession>
<evidence type="ECO:0000256" key="1">
    <source>
        <dbReference type="SAM" id="MobiDB-lite"/>
    </source>
</evidence>
<proteinExistence type="predicted"/>
<feature type="region of interest" description="Disordered" evidence="1">
    <location>
        <begin position="689"/>
        <end position="725"/>
    </location>
</feature>
<organism evidence="4 5">
    <name type="scientific">Streptomyces osmaniensis</name>
    <dbReference type="NCBI Taxonomy" id="593134"/>
    <lineage>
        <taxon>Bacteria</taxon>
        <taxon>Bacillati</taxon>
        <taxon>Actinomycetota</taxon>
        <taxon>Actinomycetes</taxon>
        <taxon>Kitasatosporales</taxon>
        <taxon>Streptomycetaceae</taxon>
        <taxon>Streptomyces</taxon>
    </lineage>
</organism>
<feature type="signal peptide" evidence="3">
    <location>
        <begin position="1"/>
        <end position="38"/>
    </location>
</feature>
<gene>
    <name evidence="4" type="ORF">GCM10022295_06010</name>
</gene>
<dbReference type="Proteomes" id="UP001500707">
    <property type="component" value="Unassembled WGS sequence"/>
</dbReference>
<evidence type="ECO:0000256" key="3">
    <source>
        <dbReference type="SAM" id="SignalP"/>
    </source>
</evidence>
<comment type="caution">
    <text evidence="4">The sequence shown here is derived from an EMBL/GenBank/DDBJ whole genome shotgun (WGS) entry which is preliminary data.</text>
</comment>
<dbReference type="EMBL" id="BAABCE010000001">
    <property type="protein sequence ID" value="GAA3526731.1"/>
    <property type="molecule type" value="Genomic_DNA"/>
</dbReference>
<feature type="chain" id="PRO_5047122037" evidence="3">
    <location>
        <begin position="39"/>
        <end position="774"/>
    </location>
</feature>
<evidence type="ECO:0000313" key="5">
    <source>
        <dbReference type="Proteomes" id="UP001500707"/>
    </source>
</evidence>
<sequence length="774" mass="86131">MGISRRPSTVCGMNRPRWLAALLLALLVPLGSAPPGVADDKRPPGAAKGRDLSMQEENPLLTSPFEPIEKLRYDLWRELPKADKNEAWNPYRNGAAVYLDPTMLDYDHQVMPLLKETTTFSHTGRQAWAASVVRVDPLREYLKRAAVQRLDDAKWGELVVVSALNIQKSKQRHSEDVIQKVLDKYGIGDEAELLGSSERQNCSRCARLYRPDTPLVFGHPYDISVQEWVDREVEIAWARNKVAHLGPEAERRAEKGVREKYQERVKRRNATAKDKLVTDLGEVRRGLEARYGHEPSPAFSVDPKQCPDQGTGTQSLGLQQTLVLTAAAKAANPCDDAEDTPRVATVLGSMLAAPGLSTGGIDFSSMELRYLSDPGDGSGLQYSFSADFKPLKGDARTATGRAALSQSSDAFFVWLSLAPQNFWVNLNPDEPERIVDGRLGRTDAGKVMLEADLEMKKTVGKLIHPHSALGRKFWGGVRGDCMSFRNWILPAPASVHQDGDKLYILDAPLDVQMETQYLAGNGASSARSCPEQDKATEDHNEALFRDLILPRLKKAINTAPEYAELRRVYLARVAAEWYRELSRTKDTTYGDLIDSGDIDTWRRTGDWRPTDTFDRYVDSYTKGEFKVTDRTTEGDTTYVRSYVYGGVDLTRIPLKTVTDDRFTSDFAGLPQSVDRSLNAPAAVAGDETVWLGSPTPRQAKAGFGAPAEQEAQGKQEGQAEQEAREPVSSGTWALRLLPALLLAPVAVLWLRRRRLNNARRANHLRRNAVGRPRR</sequence>
<keyword evidence="2" id="KW-0472">Membrane</keyword>
<keyword evidence="5" id="KW-1185">Reference proteome</keyword>
<keyword evidence="2" id="KW-0812">Transmembrane</keyword>
<protein>
    <submittedName>
        <fullName evidence="4">Uncharacterized protein</fullName>
    </submittedName>
</protein>
<reference evidence="5" key="1">
    <citation type="journal article" date="2019" name="Int. J. Syst. Evol. Microbiol.">
        <title>The Global Catalogue of Microorganisms (GCM) 10K type strain sequencing project: providing services to taxonomists for standard genome sequencing and annotation.</title>
        <authorList>
            <consortium name="The Broad Institute Genomics Platform"/>
            <consortium name="The Broad Institute Genome Sequencing Center for Infectious Disease"/>
            <person name="Wu L."/>
            <person name="Ma J."/>
        </authorList>
    </citation>
    <scope>NUCLEOTIDE SEQUENCE [LARGE SCALE GENOMIC DNA]</scope>
    <source>
        <strain evidence="5">JCM 17656</strain>
    </source>
</reference>
<feature type="transmembrane region" description="Helical" evidence="2">
    <location>
        <begin position="732"/>
        <end position="750"/>
    </location>
</feature>
<keyword evidence="3" id="KW-0732">Signal</keyword>
<name>A0ABP6V4P9_9ACTN</name>
<feature type="compositionally biased region" description="Basic and acidic residues" evidence="1">
    <location>
        <begin position="38"/>
        <end position="53"/>
    </location>
</feature>
<keyword evidence="2" id="KW-1133">Transmembrane helix</keyword>